<dbReference type="Pfam" id="PF00076">
    <property type="entry name" value="RRM_1"/>
    <property type="match status" value="1"/>
</dbReference>
<evidence type="ECO:0000256" key="2">
    <source>
        <dbReference type="PROSITE-ProRule" id="PRU00176"/>
    </source>
</evidence>
<dbReference type="PANTHER" id="PTHR48024">
    <property type="entry name" value="GEO13361P1-RELATED"/>
    <property type="match status" value="1"/>
</dbReference>
<dbReference type="VEuPathDB" id="TriTrypDB:TM35_000312320"/>
<evidence type="ECO:0000259" key="4">
    <source>
        <dbReference type="PROSITE" id="PS50102"/>
    </source>
</evidence>
<keyword evidence="1 2" id="KW-0694">RNA-binding</keyword>
<dbReference type="InterPro" id="IPR035979">
    <property type="entry name" value="RBD_domain_sf"/>
</dbReference>
<feature type="region of interest" description="Disordered" evidence="3">
    <location>
        <begin position="97"/>
        <end position="128"/>
    </location>
</feature>
<dbReference type="SUPFAM" id="SSF54928">
    <property type="entry name" value="RNA-binding domain, RBD"/>
    <property type="match status" value="1"/>
</dbReference>
<dbReference type="InterPro" id="IPR012677">
    <property type="entry name" value="Nucleotide-bd_a/b_plait_sf"/>
</dbReference>
<protein>
    <submittedName>
        <fullName evidence="5">Putative RNA-binding protein 5</fullName>
    </submittedName>
</protein>
<dbReference type="RefSeq" id="XP_028880112.1">
    <property type="nucleotide sequence ID" value="XM_029028713.1"/>
</dbReference>
<proteinExistence type="predicted"/>
<keyword evidence="6" id="KW-1185">Reference proteome</keyword>
<evidence type="ECO:0000313" key="5">
    <source>
        <dbReference type="EMBL" id="ORC86046.1"/>
    </source>
</evidence>
<dbReference type="STRING" id="67003.A0A1X0NMV6"/>
<dbReference type="GO" id="GO:0005634">
    <property type="term" value="C:nucleus"/>
    <property type="evidence" value="ECO:0007669"/>
    <property type="project" value="TreeGrafter"/>
</dbReference>
<feature type="domain" description="RRM" evidence="4">
    <location>
        <begin position="14"/>
        <end position="92"/>
    </location>
</feature>
<dbReference type="GeneID" id="39988493"/>
<dbReference type="AlphaFoldDB" id="A0A1X0NMV6"/>
<dbReference type="InterPro" id="IPR050886">
    <property type="entry name" value="RNA-binding_reg"/>
</dbReference>
<dbReference type="PROSITE" id="PS50102">
    <property type="entry name" value="RRM"/>
    <property type="match status" value="1"/>
</dbReference>
<dbReference type="Proteomes" id="UP000192257">
    <property type="component" value="Unassembled WGS sequence"/>
</dbReference>
<feature type="compositionally biased region" description="Low complexity" evidence="3">
    <location>
        <begin position="105"/>
        <end position="128"/>
    </location>
</feature>
<dbReference type="EMBL" id="NBCO01000031">
    <property type="protein sequence ID" value="ORC86046.1"/>
    <property type="molecule type" value="Genomic_DNA"/>
</dbReference>
<dbReference type="PANTHER" id="PTHR48024:SF54">
    <property type="entry name" value="PROTEIN, PUTATIVE-RELATED"/>
    <property type="match status" value="1"/>
</dbReference>
<organism evidence="5 6">
    <name type="scientific">Trypanosoma theileri</name>
    <dbReference type="NCBI Taxonomy" id="67003"/>
    <lineage>
        <taxon>Eukaryota</taxon>
        <taxon>Discoba</taxon>
        <taxon>Euglenozoa</taxon>
        <taxon>Kinetoplastea</taxon>
        <taxon>Metakinetoplastina</taxon>
        <taxon>Trypanosomatida</taxon>
        <taxon>Trypanosomatidae</taxon>
        <taxon>Trypanosoma</taxon>
    </lineage>
</organism>
<reference evidence="5 6" key="1">
    <citation type="submission" date="2017-03" db="EMBL/GenBank/DDBJ databases">
        <title>An alternative strategy for trypanosome survival in the mammalian bloodstream revealed through genome and transcriptome analysis of the ubiquitous bovine parasite Trypanosoma (Megatrypanum) theileri.</title>
        <authorList>
            <person name="Kelly S."/>
            <person name="Ivens A."/>
            <person name="Mott A."/>
            <person name="O'Neill E."/>
            <person name="Emms D."/>
            <person name="Macleod O."/>
            <person name="Voorheis P."/>
            <person name="Matthews J."/>
            <person name="Matthews K."/>
            <person name="Carrington M."/>
        </authorList>
    </citation>
    <scope>NUCLEOTIDE SEQUENCE [LARGE SCALE GENOMIC DNA]</scope>
    <source>
        <strain evidence="5">Edinburgh</strain>
    </source>
</reference>
<dbReference type="OrthoDB" id="410044at2759"/>
<evidence type="ECO:0000256" key="1">
    <source>
        <dbReference type="ARBA" id="ARBA00022884"/>
    </source>
</evidence>
<dbReference type="GO" id="GO:0003723">
    <property type="term" value="F:RNA binding"/>
    <property type="evidence" value="ECO:0007669"/>
    <property type="project" value="UniProtKB-UniRule"/>
</dbReference>
<name>A0A1X0NMV6_9TRYP</name>
<evidence type="ECO:0000313" key="6">
    <source>
        <dbReference type="Proteomes" id="UP000192257"/>
    </source>
</evidence>
<comment type="caution">
    <text evidence="5">The sequence shown here is derived from an EMBL/GenBank/DDBJ whole genome shotgun (WGS) entry which is preliminary data.</text>
</comment>
<sequence>MDSKSMVDPSEFGRNVYVASLPLSFDDDQLFNLFAPYGSINSARIMRSKGTRQSKGYGFVLYKNPRSAELAISNLVGHVIDGNRIQVRLAHPDASIAYTGHRGSKSNSSTPSSRTLQVSTTTPQPQPQLPTEALLQTQTMVSQCTDPSMMMPTYPVSALYPTMYPPVVPSVVSTASASPMPNVFTPQVMLVPQFNSNMQQMTAQPTFYMVIPDNGTTNPALV</sequence>
<dbReference type="Gene3D" id="3.30.70.330">
    <property type="match status" value="1"/>
</dbReference>
<evidence type="ECO:0000256" key="3">
    <source>
        <dbReference type="SAM" id="MobiDB-lite"/>
    </source>
</evidence>
<dbReference type="SMART" id="SM00360">
    <property type="entry name" value="RRM"/>
    <property type="match status" value="1"/>
</dbReference>
<accession>A0A1X0NMV6</accession>
<gene>
    <name evidence="5" type="ORF">TM35_000312320</name>
</gene>
<dbReference type="InterPro" id="IPR000504">
    <property type="entry name" value="RRM_dom"/>
</dbReference>